<sequence>MSTYILKAMFVIALVLLLEWRVLRRESRSTRWLYFSMLGVSTCIWLYLGIEDKPVRPSVWLEQVLSPLSINNLR</sequence>
<keyword evidence="1" id="KW-0472">Membrane</keyword>
<dbReference type="AlphaFoldDB" id="A0A316DET5"/>
<comment type="caution">
    <text evidence="2">The sequence shown here is derived from an EMBL/GenBank/DDBJ whole genome shotgun (WGS) entry which is preliminary data.</text>
</comment>
<evidence type="ECO:0000313" key="3">
    <source>
        <dbReference type="Proteomes" id="UP000245634"/>
    </source>
</evidence>
<dbReference type="EMBL" id="QGGL01000003">
    <property type="protein sequence ID" value="PWK15689.1"/>
    <property type="molecule type" value="Genomic_DNA"/>
</dbReference>
<accession>A0A316DET5</accession>
<proteinExistence type="predicted"/>
<organism evidence="2 3">
    <name type="scientific">Tumebacillus permanentifrigoris</name>
    <dbReference type="NCBI Taxonomy" id="378543"/>
    <lineage>
        <taxon>Bacteria</taxon>
        <taxon>Bacillati</taxon>
        <taxon>Bacillota</taxon>
        <taxon>Bacilli</taxon>
        <taxon>Bacillales</taxon>
        <taxon>Alicyclobacillaceae</taxon>
        <taxon>Tumebacillus</taxon>
    </lineage>
</organism>
<evidence type="ECO:0000256" key="1">
    <source>
        <dbReference type="SAM" id="Phobius"/>
    </source>
</evidence>
<evidence type="ECO:0000313" key="2">
    <source>
        <dbReference type="EMBL" id="PWK15689.1"/>
    </source>
</evidence>
<name>A0A316DET5_9BACL</name>
<dbReference type="OrthoDB" id="2634693at2"/>
<feature type="transmembrane region" description="Helical" evidence="1">
    <location>
        <begin position="6"/>
        <end position="23"/>
    </location>
</feature>
<keyword evidence="1" id="KW-0812">Transmembrane</keyword>
<protein>
    <submittedName>
        <fullName evidence="2">Uncharacterized protein</fullName>
    </submittedName>
</protein>
<reference evidence="2 3" key="1">
    <citation type="submission" date="2018-05" db="EMBL/GenBank/DDBJ databases">
        <title>Genomic Encyclopedia of Type Strains, Phase IV (KMG-IV): sequencing the most valuable type-strain genomes for metagenomic binning, comparative biology and taxonomic classification.</title>
        <authorList>
            <person name="Goeker M."/>
        </authorList>
    </citation>
    <scope>NUCLEOTIDE SEQUENCE [LARGE SCALE GENOMIC DNA]</scope>
    <source>
        <strain evidence="2 3">DSM 18773</strain>
    </source>
</reference>
<feature type="transmembrane region" description="Helical" evidence="1">
    <location>
        <begin position="32"/>
        <end position="50"/>
    </location>
</feature>
<gene>
    <name evidence="2" type="ORF">C7459_103229</name>
</gene>
<dbReference type="RefSeq" id="WP_109686969.1">
    <property type="nucleotide sequence ID" value="NZ_QGGL01000003.1"/>
</dbReference>
<dbReference type="Proteomes" id="UP000245634">
    <property type="component" value="Unassembled WGS sequence"/>
</dbReference>
<keyword evidence="3" id="KW-1185">Reference proteome</keyword>
<keyword evidence="1" id="KW-1133">Transmembrane helix</keyword>